<feature type="region of interest" description="Disordered" evidence="1">
    <location>
        <begin position="371"/>
        <end position="1033"/>
    </location>
</feature>
<sequence length="1262" mass="135606">MELPIYSSKWNMILQGLIHSVRPSAAKRAVPDVRRERLGFLPIENNGDHEEALNNLAKSDEGGNADMKKLAETTDDIVQTINRLDDMFRAWANLEDKIHAVGDILSTAAARDGPFDPPDSTKESPAIGNQLLVLGAELKTFSIADFCTATERAPVAAATTSPTLFPEPPQAPNIDSSSSTSKNLSLRHEEINNRDGHPSTISTTGVTEDRDLTPAVGTTPELLVSTSDILEYASIQRNSTFPKSVKVLTSSSPRADPEIDENETIVLPHVPAMNSAKEPAPDDVDPVSSAALNSLPTVTEVRQEISHLTDTPASSVAGPSADSMAARLHSEPISVVSTGEDAAFSSRSNKVPVHFQEIVSASTKEDGEALLPHENSSNQQHSVQSGTRPSEEVGTSLENNPEWDAVPVRRKDAEAAEEGDEPVKEPVTHTEDRRHEQDVNAKQKQDSANGSSGESTPNADEGRTNEEDHGRREAESTRQPTAEDEISEIEGIPPGSAPVADEASTREGAPPAVSENLKHGSNEIDSVESEAFLQTQGDDYSPSVSPDIADEEEAPTESSASEMLQGNLEAEEAVADEDGPLLGSERSESDLATSVPPEISEDNTTLSQEQDETLKNEEGPTAAALIQHETNFGAKEQASSAANADKTLDDRSVEERTTEEASAHAHRVTTLPASRYGSVQKGTPSASDTVNAGANDEEKEKGFPDDVVLGETTGDPTTAPGESATSASEDALETGTAPGEPEKDNPHDVLSGTASGPRNRQFSAPADETNETAQTRKATLGDMPTDGSLPDLNGHGTDYRDREAAGGGLHTYHDDPSKMKDSSPAITAFLSTFSPHVSQTESGDDGRHAHHRPDTVDQSKELFLSPANQLEEPVVAHANGGSTVSDDQEEAAGEHTPATAAEQLDHTDESTSFGGGRVSQTEGSSRRRRRDGVRGGETDVQTHKTAEPGEKRYGRGQRESDPSGKEGKSDEFLPRQNRNGFSSRVPGNGKTPELERETEDSIPSDEPGQKAEQGESPEKADGALNEKTESDVAFDKTESDIDKFLKSENLAELMKAKTLDDLRRILGPYMKVTIKDALAFKELSDKLKDAGVKEAEIRDEQPSFYNPRRRATLSPASPLKSQVSVKGSRGLGERFRLSTPLSSSPDNGSYLTKRSAKAPGAAVRVSAKKGSFGKETFATMLGATRPAWRCVRVPRSFFLTVEEPLSHRRFSQTEKRTLQFESFLVRLLRVSCFAGMDNVKVQQVVQVLCETVGPKTLQRLAA</sequence>
<feature type="region of interest" description="Disordered" evidence="1">
    <location>
        <begin position="1107"/>
        <end position="1155"/>
    </location>
</feature>
<dbReference type="EMBL" id="LN714474">
    <property type="protein sequence ID" value="CEL64154.1"/>
    <property type="molecule type" value="Genomic_DNA"/>
</dbReference>
<feature type="compositionally biased region" description="Basic and acidic residues" evidence="1">
    <location>
        <begin position="844"/>
        <end position="860"/>
    </location>
</feature>
<feature type="compositionally biased region" description="Basic and acidic residues" evidence="1">
    <location>
        <begin position="811"/>
        <end position="821"/>
    </location>
</feature>
<feature type="compositionally biased region" description="Polar residues" evidence="1">
    <location>
        <begin position="1139"/>
        <end position="1152"/>
    </location>
</feature>
<feature type="compositionally biased region" description="Acidic residues" evidence="1">
    <location>
        <begin position="569"/>
        <end position="579"/>
    </location>
</feature>
<feature type="compositionally biased region" description="Basic and acidic residues" evidence="1">
    <location>
        <begin position="460"/>
        <end position="476"/>
    </location>
</feature>
<evidence type="ECO:0000313" key="2">
    <source>
        <dbReference type="EMBL" id="CEL64154.1"/>
    </source>
</evidence>
<organism evidence="2">
    <name type="scientific">Neospora caninum (strain Liverpool)</name>
    <dbReference type="NCBI Taxonomy" id="572307"/>
    <lineage>
        <taxon>Eukaryota</taxon>
        <taxon>Sar</taxon>
        <taxon>Alveolata</taxon>
        <taxon>Apicomplexa</taxon>
        <taxon>Conoidasida</taxon>
        <taxon>Coccidia</taxon>
        <taxon>Eucoccidiorida</taxon>
        <taxon>Eimeriorina</taxon>
        <taxon>Sarcocystidae</taxon>
        <taxon>Neospora</taxon>
    </lineage>
</organism>
<feature type="compositionally biased region" description="Basic and acidic residues" evidence="1">
    <location>
        <begin position="932"/>
        <end position="973"/>
    </location>
</feature>
<protein>
    <submittedName>
        <fullName evidence="2">Uncharacterized protein</fullName>
    </submittedName>
</protein>
<feature type="compositionally biased region" description="Polar residues" evidence="1">
    <location>
        <begin position="752"/>
        <end position="762"/>
    </location>
</feature>
<feature type="compositionally biased region" description="Basic and acidic residues" evidence="1">
    <location>
        <begin position="646"/>
        <end position="663"/>
    </location>
</feature>
<feature type="compositionally biased region" description="Polar residues" evidence="1">
    <location>
        <begin position="446"/>
        <end position="458"/>
    </location>
</feature>
<evidence type="ECO:0000256" key="1">
    <source>
        <dbReference type="SAM" id="MobiDB-lite"/>
    </source>
</evidence>
<accession>A0A0F7U2W3</accession>
<feature type="compositionally biased region" description="Basic and acidic residues" evidence="1">
    <location>
        <begin position="186"/>
        <end position="197"/>
    </location>
</feature>
<feature type="compositionally biased region" description="Polar residues" evidence="1">
    <location>
        <begin position="829"/>
        <end position="841"/>
    </location>
</feature>
<name>A0A0F7U2W3_NEOCL</name>
<feature type="compositionally biased region" description="Polar residues" evidence="1">
    <location>
        <begin position="374"/>
        <end position="388"/>
    </location>
</feature>
<dbReference type="AlphaFoldDB" id="A0A0F7U2W3"/>
<feature type="compositionally biased region" description="Polar residues" evidence="1">
    <location>
        <begin position="532"/>
        <end position="544"/>
    </location>
</feature>
<feature type="compositionally biased region" description="Basic and acidic residues" evidence="1">
    <location>
        <begin position="421"/>
        <end position="445"/>
    </location>
</feature>
<proteinExistence type="predicted"/>
<feature type="compositionally biased region" description="Basic and acidic residues" evidence="1">
    <location>
        <begin position="1007"/>
        <end position="1033"/>
    </location>
</feature>
<feature type="compositionally biased region" description="Polar residues" evidence="1">
    <location>
        <begin position="680"/>
        <end position="692"/>
    </location>
</feature>
<gene>
    <name evidence="2" type="ORF">BN1204_000711</name>
</gene>
<reference evidence="2" key="1">
    <citation type="journal article" date="2015" name="PLoS ONE">
        <title>Comprehensive Evaluation of Toxoplasma gondii VEG and Neospora caninum LIV Genomes with Tachyzoite Stage Transcriptome and Proteome Defines Novel Transcript Features.</title>
        <authorList>
            <person name="Ramaprasad A."/>
            <person name="Mourier T."/>
            <person name="Naeem R."/>
            <person name="Malas T.B."/>
            <person name="Moussa E."/>
            <person name="Panigrahi A."/>
            <person name="Vermont S.J."/>
            <person name="Otto T.D."/>
            <person name="Wastling J."/>
            <person name="Pain A."/>
        </authorList>
    </citation>
    <scope>NUCLEOTIDE SEQUENCE</scope>
    <source>
        <strain evidence="2">Liverpool</strain>
    </source>
</reference>
<feature type="region of interest" description="Disordered" evidence="1">
    <location>
        <begin position="158"/>
        <end position="213"/>
    </location>
</feature>